<sequence>MIAMEKEAVEGFKEAGEISRKAKALIRKLVKPGALVLDLVNKVEDLIEKEGAKPGFPLNFSINSIAAHYTPPSGAELEVGEDDIIKIDTGVHVDGYPADTAITISTSESETHLNLIAAAEAALEKATEIVSPGILVGELGAVIQKEIESYGLKPIENLCGHSVERYNLHAGMTIPNVAGKGPELKEGMAIAIEPFSTDGVGRVSDAPDVYIYEYMRDVPTRNRDARKILAMARDDFSKLPFATRWLGIPELKSRIALKELVNSKAIYSYPVLKEAGGGLVAQAEHTMIVTADGAKVTT</sequence>
<dbReference type="EMBL" id="DVAD01000018">
    <property type="protein sequence ID" value="HIJ99897.1"/>
    <property type="molecule type" value="Genomic_DNA"/>
</dbReference>
<reference evidence="11 12" key="1">
    <citation type="journal article" name="Nat. Commun.">
        <title>Undinarchaeota illuminate DPANN phylogeny and the impact of gene transfer on archaeal evolution.</title>
        <authorList>
            <person name="Dombrowski N."/>
            <person name="Williams T.A."/>
            <person name="Sun J."/>
            <person name="Woodcroft B.J."/>
            <person name="Lee J.H."/>
            <person name="Minh B.Q."/>
            <person name="Rinke C."/>
            <person name="Spang A."/>
        </authorList>
    </citation>
    <scope>NUCLEOTIDE SEQUENCE [LARGE SCALE GENOMIC DNA]</scope>
    <source>
        <strain evidence="11">MAG_bin17</strain>
    </source>
</reference>
<comment type="cofactor">
    <cofactor evidence="8">
        <name>Co(2+)</name>
        <dbReference type="ChEBI" id="CHEBI:48828"/>
    </cofactor>
    <cofactor evidence="8">
        <name>Zn(2+)</name>
        <dbReference type="ChEBI" id="CHEBI:29105"/>
    </cofactor>
    <cofactor evidence="8">
        <name>Mn(2+)</name>
        <dbReference type="ChEBI" id="CHEBI:29035"/>
    </cofactor>
    <cofactor evidence="8">
        <name>Fe(2+)</name>
        <dbReference type="ChEBI" id="CHEBI:29033"/>
    </cofactor>
    <text evidence="8">Binds 2 divalent metal cations per subunit. Has a high-affinity and a low affinity metal-binding site. The true nature of the physiological cofactor is under debate. The enzyme is active with cobalt, zinc, manganese or divalent iron ions. Most likely, methionine aminopeptidases function as mononuclear Fe(2+)-metalloproteases under physiological conditions, and the catalytically relevant metal-binding site has been assigned to the histidine-containing high-affinity site.</text>
</comment>
<organism evidence="11 12">
    <name type="scientific">Candidatus Undinarchaeum marinum</name>
    <dbReference type="NCBI Taxonomy" id="2756141"/>
    <lineage>
        <taxon>Archaea</taxon>
        <taxon>Candidatus Undinarchaeota</taxon>
        <taxon>Candidatus Undinarchaeia</taxon>
        <taxon>Candidatus Undinarchaeales</taxon>
        <taxon>Candidatus Undinarchaeaceae</taxon>
        <taxon>Candidatus Undinarchaeum</taxon>
    </lineage>
</organism>
<gene>
    <name evidence="8" type="primary">map</name>
    <name evidence="11" type="ORF">H1011_03735</name>
</gene>
<evidence type="ECO:0000256" key="1">
    <source>
        <dbReference type="ARBA" id="ARBA00000294"/>
    </source>
</evidence>
<dbReference type="Gene3D" id="3.90.230.10">
    <property type="entry name" value="Creatinase/methionine aminopeptidase superfamily"/>
    <property type="match status" value="1"/>
</dbReference>
<comment type="cofactor">
    <cofactor evidence="3">
        <name>Fe(2+)</name>
        <dbReference type="ChEBI" id="CHEBI:29033"/>
    </cofactor>
</comment>
<dbReference type="Proteomes" id="UP000604391">
    <property type="component" value="Unassembled WGS sequence"/>
</dbReference>
<dbReference type="EC" id="3.4.11.18" evidence="8 9"/>
<dbReference type="GO" id="GO:0004239">
    <property type="term" value="F:initiator methionyl aminopeptidase activity"/>
    <property type="evidence" value="ECO:0007669"/>
    <property type="project" value="UniProtKB-UniRule"/>
</dbReference>
<dbReference type="PANTHER" id="PTHR45777">
    <property type="entry name" value="METHIONINE AMINOPEPTIDASE 2"/>
    <property type="match status" value="1"/>
</dbReference>
<dbReference type="InterPro" id="IPR036005">
    <property type="entry name" value="Creatinase/aminopeptidase-like"/>
</dbReference>
<comment type="function">
    <text evidence="8 9">Removes the N-terminal methionine from nascent proteins. The N-terminal methionine is often cleaved when the second residue in the primary sequence is small and uncharged (Met-Ala-, Cys, Gly, Pro, Ser, Thr, or Val).</text>
</comment>
<dbReference type="GO" id="GO:0070006">
    <property type="term" value="F:metalloaminopeptidase activity"/>
    <property type="evidence" value="ECO:0007669"/>
    <property type="project" value="UniProtKB-UniRule"/>
</dbReference>
<evidence type="ECO:0000313" key="11">
    <source>
        <dbReference type="EMBL" id="HIJ99897.1"/>
    </source>
</evidence>
<comment type="cofactor">
    <cofactor evidence="2">
        <name>Mn(2+)</name>
        <dbReference type="ChEBI" id="CHEBI:29035"/>
    </cofactor>
</comment>
<dbReference type="InterPro" id="IPR002468">
    <property type="entry name" value="Pept_M24A_MAP2"/>
</dbReference>
<proteinExistence type="inferred from homology"/>
<feature type="binding site" evidence="8">
    <location>
        <position position="169"/>
    </location>
    <ligand>
        <name>substrate</name>
    </ligand>
</feature>
<dbReference type="PANTHER" id="PTHR45777:SF2">
    <property type="entry name" value="METHIONINE AMINOPEPTIDASE 2"/>
    <property type="match status" value="1"/>
</dbReference>
<feature type="binding site" evidence="8">
    <location>
        <position position="284"/>
    </location>
    <ligand>
        <name>a divalent metal cation</name>
        <dbReference type="ChEBI" id="CHEBI:60240"/>
        <label>2</label>
        <note>catalytic</note>
    </ligand>
</feature>
<keyword evidence="5 8" id="KW-0645">Protease</keyword>
<feature type="binding site" evidence="8">
    <location>
        <position position="161"/>
    </location>
    <ligand>
        <name>a divalent metal cation</name>
        <dbReference type="ChEBI" id="CHEBI:60240"/>
        <label>2</label>
        <note>catalytic</note>
    </ligand>
</feature>
<dbReference type="Pfam" id="PF00557">
    <property type="entry name" value="Peptidase_M24"/>
    <property type="match status" value="1"/>
</dbReference>
<dbReference type="PRINTS" id="PR00599">
    <property type="entry name" value="MAPEPTIDASE"/>
</dbReference>
<evidence type="ECO:0000256" key="8">
    <source>
        <dbReference type="HAMAP-Rule" id="MF_01975"/>
    </source>
</evidence>
<dbReference type="InterPro" id="IPR050247">
    <property type="entry name" value="Met_Aminopeptidase_Type2"/>
</dbReference>
<evidence type="ECO:0000256" key="7">
    <source>
        <dbReference type="ARBA" id="ARBA00022801"/>
    </source>
</evidence>
<comment type="caution">
    <text evidence="11">The sequence shown here is derived from an EMBL/GenBank/DDBJ whole genome shotgun (WGS) entry which is preliminary data.</text>
</comment>
<keyword evidence="4 8" id="KW-0031">Aminopeptidase</keyword>
<dbReference type="HAMAP" id="MF_01975">
    <property type="entry name" value="MetAP_2_arc"/>
    <property type="match status" value="1"/>
</dbReference>
<feature type="domain" description="Peptidase M24" evidence="10">
    <location>
        <begin position="11"/>
        <end position="202"/>
    </location>
</feature>
<dbReference type="InterPro" id="IPR001714">
    <property type="entry name" value="Pept_M24_MAP"/>
</dbReference>
<comment type="similarity">
    <text evidence="8">Belongs to the peptidase M24A family. Methionine aminopeptidase archaeal type 2 subfamily.</text>
</comment>
<dbReference type="InterPro" id="IPR028595">
    <property type="entry name" value="MetAP_archaeal"/>
</dbReference>
<evidence type="ECO:0000256" key="3">
    <source>
        <dbReference type="ARBA" id="ARBA00001954"/>
    </source>
</evidence>
<evidence type="ECO:0000256" key="5">
    <source>
        <dbReference type="ARBA" id="ARBA00022670"/>
    </source>
</evidence>
<evidence type="ECO:0000313" key="12">
    <source>
        <dbReference type="Proteomes" id="UP000604391"/>
    </source>
</evidence>
<evidence type="ECO:0000256" key="4">
    <source>
        <dbReference type="ARBA" id="ARBA00022438"/>
    </source>
</evidence>
<dbReference type="SUPFAM" id="SSF46785">
    <property type="entry name" value="Winged helix' DNA-binding domain"/>
    <property type="match status" value="1"/>
</dbReference>
<keyword evidence="12" id="KW-1185">Reference proteome</keyword>
<dbReference type="Gene3D" id="1.10.10.10">
    <property type="entry name" value="Winged helix-like DNA-binding domain superfamily/Winged helix DNA-binding domain"/>
    <property type="match status" value="1"/>
</dbReference>
<dbReference type="PROSITE" id="PS01202">
    <property type="entry name" value="MAP_2"/>
    <property type="match status" value="1"/>
</dbReference>
<dbReference type="GO" id="GO:0046872">
    <property type="term" value="F:metal ion binding"/>
    <property type="evidence" value="ECO:0007669"/>
    <property type="project" value="UniProtKB-UniRule"/>
</dbReference>
<dbReference type="SUPFAM" id="SSF55920">
    <property type="entry name" value="Creatinase/aminopeptidase"/>
    <property type="match status" value="1"/>
</dbReference>
<evidence type="ECO:0000256" key="2">
    <source>
        <dbReference type="ARBA" id="ARBA00001936"/>
    </source>
</evidence>
<evidence type="ECO:0000259" key="10">
    <source>
        <dbReference type="Pfam" id="PF00557"/>
    </source>
</evidence>
<protein>
    <recommendedName>
        <fullName evidence="8 9">Methionine aminopeptidase</fullName>
        <shortName evidence="8">MAP</shortName>
        <shortName evidence="8">MetAP</shortName>
        <ecNumber evidence="8 9">3.4.11.18</ecNumber>
    </recommendedName>
    <alternativeName>
        <fullName evidence="8">Peptidase M</fullName>
    </alternativeName>
</protein>
<comment type="catalytic activity">
    <reaction evidence="1 8 9">
        <text>Release of N-terminal amino acids, preferentially methionine, from peptides and arylamides.</text>
        <dbReference type="EC" id="3.4.11.18"/>
    </reaction>
</comment>
<evidence type="ECO:0000256" key="9">
    <source>
        <dbReference type="RuleBase" id="RU003653"/>
    </source>
</evidence>
<keyword evidence="6 8" id="KW-0479">Metal-binding</keyword>
<dbReference type="AlphaFoldDB" id="A0A832V0Y4"/>
<dbReference type="GO" id="GO:0006508">
    <property type="term" value="P:proteolysis"/>
    <property type="evidence" value="ECO:0007669"/>
    <property type="project" value="UniProtKB-KW"/>
</dbReference>
<dbReference type="GO" id="GO:0005737">
    <property type="term" value="C:cytoplasm"/>
    <property type="evidence" value="ECO:0007669"/>
    <property type="project" value="TreeGrafter"/>
</dbReference>
<feature type="binding site" evidence="8">
    <location>
        <position position="99"/>
    </location>
    <ligand>
        <name>a divalent metal cation</name>
        <dbReference type="ChEBI" id="CHEBI:60240"/>
        <label>2</label>
        <note>catalytic</note>
    </ligand>
</feature>
<dbReference type="InterPro" id="IPR036390">
    <property type="entry name" value="WH_DNA-bd_sf"/>
</dbReference>
<feature type="binding site" evidence="8">
    <location>
        <position position="88"/>
    </location>
    <ligand>
        <name>a divalent metal cation</name>
        <dbReference type="ChEBI" id="CHEBI:60240"/>
        <label>1</label>
    </ligand>
</feature>
<comment type="subunit">
    <text evidence="8">Monomer.</text>
</comment>
<keyword evidence="7 8" id="KW-0378">Hydrolase</keyword>
<accession>A0A832V0Y4</accession>
<evidence type="ECO:0000256" key="6">
    <source>
        <dbReference type="ARBA" id="ARBA00022723"/>
    </source>
</evidence>
<feature type="binding site" evidence="8">
    <location>
        <position position="68"/>
    </location>
    <ligand>
        <name>substrate</name>
    </ligand>
</feature>
<feature type="binding site" evidence="8">
    <location>
        <position position="284"/>
    </location>
    <ligand>
        <name>a divalent metal cation</name>
        <dbReference type="ChEBI" id="CHEBI:60240"/>
        <label>1</label>
    </ligand>
</feature>
<dbReference type="InterPro" id="IPR000994">
    <property type="entry name" value="Pept_M24"/>
</dbReference>
<name>A0A832V0Y4_9ARCH</name>
<feature type="binding site" evidence="8">
    <location>
        <position position="193"/>
    </location>
    <ligand>
        <name>a divalent metal cation</name>
        <dbReference type="ChEBI" id="CHEBI:60240"/>
        <label>2</label>
        <note>catalytic</note>
    </ligand>
</feature>
<feature type="binding site" evidence="8">
    <location>
        <position position="99"/>
    </location>
    <ligand>
        <name>a divalent metal cation</name>
        <dbReference type="ChEBI" id="CHEBI:60240"/>
        <label>1</label>
    </ligand>
</feature>
<dbReference type="NCBIfam" id="TIGR00501">
    <property type="entry name" value="met_pdase_II"/>
    <property type="match status" value="1"/>
</dbReference>
<dbReference type="InterPro" id="IPR036388">
    <property type="entry name" value="WH-like_DNA-bd_sf"/>
</dbReference>
<dbReference type="InterPro" id="IPR018349">
    <property type="entry name" value="Pept_M24A_MAP2_BS"/>
</dbReference>